<feature type="transmembrane region" description="Helical" evidence="9">
    <location>
        <begin position="23"/>
        <end position="42"/>
    </location>
</feature>
<dbReference type="SMART" id="SM00184">
    <property type="entry name" value="RING"/>
    <property type="match status" value="1"/>
</dbReference>
<evidence type="ECO:0000259" key="10">
    <source>
        <dbReference type="PROSITE" id="PS50089"/>
    </source>
</evidence>
<organism evidence="11">
    <name type="scientific">Hyperionvirus sp</name>
    <dbReference type="NCBI Taxonomy" id="2487770"/>
    <lineage>
        <taxon>Viruses</taxon>
        <taxon>Varidnaviria</taxon>
        <taxon>Bamfordvirae</taxon>
        <taxon>Nucleocytoviricota</taxon>
        <taxon>Megaviricetes</taxon>
        <taxon>Imitervirales</taxon>
        <taxon>Mimiviridae</taxon>
        <taxon>Klosneuvirinae</taxon>
    </lineage>
</organism>
<keyword evidence="7" id="KW-0862">Zinc</keyword>
<keyword evidence="9" id="KW-0812">Transmembrane</keyword>
<evidence type="ECO:0000256" key="2">
    <source>
        <dbReference type="ARBA" id="ARBA00012483"/>
    </source>
</evidence>
<keyword evidence="4" id="KW-0479">Metal-binding</keyword>
<evidence type="ECO:0000256" key="5">
    <source>
        <dbReference type="ARBA" id="ARBA00022771"/>
    </source>
</evidence>
<sequence>MGDAPNDVDPLLPIVIPAVPRTAAIKFIAPIGIFIGVMWIYFWHKLESNCNITATLSDMMLYSFVLYLILYMFNKLLFNKMFTRAIYSMGAFVPAIIISATVYVMEGKGNNVRCNLFNSLLAMCSYSVAIYVIALWILIRVYRNSYQIDLMEERHNIDPIPEVVPREMIIANQIYIYPFCSHNKTSGTERARVNDTHENCVICLADYVIGERVIELPCDHVYHFECYREWMKQKNACPTCRNSFVSGIV</sequence>
<evidence type="ECO:0000256" key="3">
    <source>
        <dbReference type="ARBA" id="ARBA00022679"/>
    </source>
</evidence>
<keyword evidence="5 8" id="KW-0863">Zinc-finger</keyword>
<dbReference type="PROSITE" id="PS50089">
    <property type="entry name" value="ZF_RING_2"/>
    <property type="match status" value="1"/>
</dbReference>
<evidence type="ECO:0000256" key="8">
    <source>
        <dbReference type="PROSITE-ProRule" id="PRU00175"/>
    </source>
</evidence>
<evidence type="ECO:0000256" key="9">
    <source>
        <dbReference type="SAM" id="Phobius"/>
    </source>
</evidence>
<feature type="transmembrane region" description="Helical" evidence="9">
    <location>
        <begin position="116"/>
        <end position="139"/>
    </location>
</feature>
<dbReference type="PANTHER" id="PTHR22937">
    <property type="entry name" value="E3 UBIQUITIN-PROTEIN LIGASE RNF165"/>
    <property type="match status" value="1"/>
</dbReference>
<feature type="domain" description="RING-type" evidence="10">
    <location>
        <begin position="200"/>
        <end position="241"/>
    </location>
</feature>
<evidence type="ECO:0000256" key="1">
    <source>
        <dbReference type="ARBA" id="ARBA00000900"/>
    </source>
</evidence>
<dbReference type="InterPro" id="IPR045191">
    <property type="entry name" value="MBR1/2-like"/>
</dbReference>
<protein>
    <recommendedName>
        <fullName evidence="2">RING-type E3 ubiquitin transferase</fullName>
        <ecNumber evidence="2">2.3.2.27</ecNumber>
    </recommendedName>
</protein>
<dbReference type="Gene3D" id="3.30.40.10">
    <property type="entry name" value="Zinc/RING finger domain, C3HC4 (zinc finger)"/>
    <property type="match status" value="1"/>
</dbReference>
<feature type="transmembrane region" description="Helical" evidence="9">
    <location>
        <begin position="54"/>
        <end position="73"/>
    </location>
</feature>
<dbReference type="GO" id="GO:0008270">
    <property type="term" value="F:zinc ion binding"/>
    <property type="evidence" value="ECO:0007669"/>
    <property type="project" value="UniProtKB-KW"/>
</dbReference>
<evidence type="ECO:0000256" key="4">
    <source>
        <dbReference type="ARBA" id="ARBA00022723"/>
    </source>
</evidence>
<evidence type="ECO:0000256" key="7">
    <source>
        <dbReference type="ARBA" id="ARBA00022833"/>
    </source>
</evidence>
<feature type="transmembrane region" description="Helical" evidence="9">
    <location>
        <begin position="85"/>
        <end position="104"/>
    </location>
</feature>
<name>A0A3G5AA64_9VIRU</name>
<dbReference type="EC" id="2.3.2.27" evidence="2"/>
<dbReference type="PANTHER" id="PTHR22937:SF65">
    <property type="entry name" value="E3 UBIQUITIN-PROTEIN LIGASE ARK2C"/>
    <property type="match status" value="1"/>
</dbReference>
<keyword evidence="3" id="KW-0808">Transferase</keyword>
<evidence type="ECO:0000313" key="11">
    <source>
        <dbReference type="EMBL" id="AYV84148.1"/>
    </source>
</evidence>
<dbReference type="InterPro" id="IPR001841">
    <property type="entry name" value="Znf_RING"/>
</dbReference>
<dbReference type="EMBL" id="MK072400">
    <property type="protein sequence ID" value="AYV84148.1"/>
    <property type="molecule type" value="Genomic_DNA"/>
</dbReference>
<proteinExistence type="predicted"/>
<keyword evidence="6" id="KW-0833">Ubl conjugation pathway</keyword>
<dbReference type="SUPFAM" id="SSF57850">
    <property type="entry name" value="RING/U-box"/>
    <property type="match status" value="1"/>
</dbReference>
<comment type="catalytic activity">
    <reaction evidence="1">
        <text>S-ubiquitinyl-[E2 ubiquitin-conjugating enzyme]-L-cysteine + [acceptor protein]-L-lysine = [E2 ubiquitin-conjugating enzyme]-L-cysteine + N(6)-ubiquitinyl-[acceptor protein]-L-lysine.</text>
        <dbReference type="EC" id="2.3.2.27"/>
    </reaction>
</comment>
<keyword evidence="9" id="KW-0472">Membrane</keyword>
<dbReference type="Pfam" id="PF13639">
    <property type="entry name" value="zf-RING_2"/>
    <property type="match status" value="1"/>
</dbReference>
<gene>
    <name evidence="11" type="ORF">Hyperionvirus18_24</name>
</gene>
<reference evidence="11" key="1">
    <citation type="submission" date="2018-10" db="EMBL/GenBank/DDBJ databases">
        <title>Hidden diversity of soil giant viruses.</title>
        <authorList>
            <person name="Schulz F."/>
            <person name="Alteio L."/>
            <person name="Goudeau D."/>
            <person name="Ryan E.M."/>
            <person name="Malmstrom R.R."/>
            <person name="Blanchard J."/>
            <person name="Woyke T."/>
        </authorList>
    </citation>
    <scope>NUCLEOTIDE SEQUENCE</scope>
    <source>
        <strain evidence="11">HYV1</strain>
    </source>
</reference>
<dbReference type="InterPro" id="IPR013083">
    <property type="entry name" value="Znf_RING/FYVE/PHD"/>
</dbReference>
<dbReference type="GO" id="GO:0061630">
    <property type="term" value="F:ubiquitin protein ligase activity"/>
    <property type="evidence" value="ECO:0007669"/>
    <property type="project" value="UniProtKB-EC"/>
</dbReference>
<evidence type="ECO:0000256" key="6">
    <source>
        <dbReference type="ARBA" id="ARBA00022786"/>
    </source>
</evidence>
<accession>A0A3G5AA64</accession>
<keyword evidence="9" id="KW-1133">Transmembrane helix</keyword>